<evidence type="ECO:0000256" key="3">
    <source>
        <dbReference type="ARBA" id="ARBA00012820"/>
    </source>
</evidence>
<dbReference type="PROSITE" id="PS51318">
    <property type="entry name" value="TAT"/>
    <property type="match status" value="1"/>
</dbReference>
<gene>
    <name evidence="10" type="ORF">ACH46_16480</name>
</gene>
<keyword evidence="5" id="KW-0808">Transferase</keyword>
<evidence type="ECO:0000256" key="8">
    <source>
        <dbReference type="ARBA" id="ARBA00048109"/>
    </source>
</evidence>
<comment type="similarity">
    <text evidence="2">Belongs to the mycobacterial A85 antigen family.</text>
</comment>
<accession>A0A0N9MTA9</accession>
<keyword evidence="6" id="KW-0012">Acyltransferase</keyword>
<dbReference type="EC" id="2.3.1.122" evidence="3"/>
<dbReference type="STRING" id="1136941.ACH46_16480"/>
<dbReference type="AlphaFoldDB" id="A0A0N9MTA9"/>
<dbReference type="InterPro" id="IPR006311">
    <property type="entry name" value="TAT_signal"/>
</dbReference>
<evidence type="ECO:0000256" key="4">
    <source>
        <dbReference type="ARBA" id="ARBA00013244"/>
    </source>
</evidence>
<evidence type="ECO:0000256" key="7">
    <source>
        <dbReference type="ARBA" id="ARBA00032572"/>
    </source>
</evidence>
<dbReference type="EC" id="2.3.1.20" evidence="4"/>
<protein>
    <recommendedName>
        <fullName evidence="7">Acyl-CoA:diacylglycerol acyltransferase</fullName>
        <ecNumber evidence="3">2.3.1.122</ecNumber>
        <ecNumber evidence="4">2.3.1.20</ecNumber>
    </recommendedName>
</protein>
<dbReference type="EMBL" id="CP011853">
    <property type="protein sequence ID" value="ALG85790.1"/>
    <property type="molecule type" value="Genomic_DNA"/>
</dbReference>
<dbReference type="PANTHER" id="PTHR48098">
    <property type="entry name" value="ENTEROCHELIN ESTERASE-RELATED"/>
    <property type="match status" value="1"/>
</dbReference>
<dbReference type="Pfam" id="PF00756">
    <property type="entry name" value="Esterase"/>
    <property type="match status" value="1"/>
</dbReference>
<reference evidence="10 11" key="2">
    <citation type="journal article" date="2017" name="Int. J. Syst. Evol. Microbiol.">
        <title>Gordonia phthalatica sp. nov., a di-n-butyl phthalate-degrading bacterium isolated from activated sludge.</title>
        <authorList>
            <person name="Jin D."/>
            <person name="Kong X."/>
            <person name="Jia M."/>
            <person name="Yu X."/>
            <person name="Wang X."/>
            <person name="Zhuang X."/>
            <person name="Deng Y."/>
            <person name="Bai Z."/>
        </authorList>
    </citation>
    <scope>NUCLEOTIDE SEQUENCE [LARGE SCALE GENOMIC DNA]</scope>
    <source>
        <strain evidence="10 11">QH-11</strain>
    </source>
</reference>
<name>A0A0N9MTA9_9ACTN</name>
<dbReference type="GO" id="GO:0004144">
    <property type="term" value="F:diacylglycerol O-acyltransferase activity"/>
    <property type="evidence" value="ECO:0007669"/>
    <property type="project" value="UniProtKB-EC"/>
</dbReference>
<evidence type="ECO:0000256" key="5">
    <source>
        <dbReference type="ARBA" id="ARBA00022679"/>
    </source>
</evidence>
<keyword evidence="11" id="KW-1185">Reference proteome</keyword>
<evidence type="ECO:0000256" key="1">
    <source>
        <dbReference type="ARBA" id="ARBA00000697"/>
    </source>
</evidence>
<evidence type="ECO:0000256" key="6">
    <source>
        <dbReference type="ARBA" id="ARBA00023315"/>
    </source>
</evidence>
<dbReference type="SUPFAM" id="SSF53474">
    <property type="entry name" value="alpha/beta-Hydrolases"/>
    <property type="match status" value="1"/>
</dbReference>
<comment type="catalytic activity">
    <reaction evidence="8">
        <text>an acyl-CoA + a 1,2-diacyl-sn-glycerol = a triacyl-sn-glycerol + CoA</text>
        <dbReference type="Rhea" id="RHEA:10868"/>
        <dbReference type="ChEBI" id="CHEBI:17815"/>
        <dbReference type="ChEBI" id="CHEBI:57287"/>
        <dbReference type="ChEBI" id="CHEBI:58342"/>
        <dbReference type="ChEBI" id="CHEBI:64615"/>
        <dbReference type="EC" id="2.3.1.20"/>
    </reaction>
</comment>
<dbReference type="InterPro" id="IPR050583">
    <property type="entry name" value="Mycobacterial_A85_antigen"/>
</dbReference>
<proteinExistence type="inferred from homology"/>
<feature type="signal peptide" evidence="9">
    <location>
        <begin position="1"/>
        <end position="36"/>
    </location>
</feature>
<keyword evidence="9" id="KW-0732">Signal</keyword>
<dbReference type="OrthoDB" id="4510758at2"/>
<dbReference type="KEGG" id="goq:ACH46_16480"/>
<evidence type="ECO:0000313" key="10">
    <source>
        <dbReference type="EMBL" id="ALG85790.1"/>
    </source>
</evidence>
<dbReference type="GO" id="GO:0050348">
    <property type="term" value="F:trehalose O-mycolyltransferase activity"/>
    <property type="evidence" value="ECO:0007669"/>
    <property type="project" value="UniProtKB-EC"/>
</dbReference>
<dbReference type="InterPro" id="IPR000801">
    <property type="entry name" value="Esterase-like"/>
</dbReference>
<dbReference type="RefSeq" id="WP_062393881.1">
    <property type="nucleotide sequence ID" value="NZ_CP011853.1"/>
</dbReference>
<dbReference type="PANTHER" id="PTHR48098:SF1">
    <property type="entry name" value="DIACYLGLYCEROL ACYLTRANSFERASE_MYCOLYLTRANSFERASE AG85A"/>
    <property type="match status" value="1"/>
</dbReference>
<reference evidence="11" key="1">
    <citation type="submission" date="2015-06" db="EMBL/GenBank/DDBJ databases">
        <title>Complete genome sequence and metabolic analysis of phthalate degradation pathway in Gordonia sp. QH-11.</title>
        <authorList>
            <person name="Jin D."/>
            <person name="Kong X."/>
            <person name="Bai Z."/>
        </authorList>
    </citation>
    <scope>NUCLEOTIDE SEQUENCE [LARGE SCALE GENOMIC DNA]</scope>
    <source>
        <strain evidence="11">QH-11</strain>
    </source>
</reference>
<dbReference type="PATRIC" id="fig|1136941.3.peg.3369"/>
<evidence type="ECO:0000256" key="2">
    <source>
        <dbReference type="ARBA" id="ARBA00005874"/>
    </source>
</evidence>
<dbReference type="Gene3D" id="3.40.50.1820">
    <property type="entry name" value="alpha/beta hydrolase"/>
    <property type="match status" value="1"/>
</dbReference>
<dbReference type="SMR" id="A0A0N9MTA9"/>
<feature type="chain" id="PRO_5006037755" description="Acyl-CoA:diacylglycerol acyltransferase" evidence="9">
    <location>
        <begin position="37"/>
        <end position="328"/>
    </location>
</feature>
<evidence type="ECO:0000313" key="11">
    <source>
        <dbReference type="Proteomes" id="UP000063789"/>
    </source>
</evidence>
<organism evidence="10 11">
    <name type="scientific">Gordonia phthalatica</name>
    <dbReference type="NCBI Taxonomy" id="1136941"/>
    <lineage>
        <taxon>Bacteria</taxon>
        <taxon>Bacillati</taxon>
        <taxon>Actinomycetota</taxon>
        <taxon>Actinomycetes</taxon>
        <taxon>Mycobacteriales</taxon>
        <taxon>Gordoniaceae</taxon>
        <taxon>Gordonia</taxon>
    </lineage>
</organism>
<sequence>MGGIATSRRHSVQTLLAALFAAACAVTLAPSPAAHAAPRVTAAQALSPTVSMISVYSPSMRRTVRSHVLHPAGSPAGLPVFYMLPGAGGAEDGISWFNNTRVRQFFANKRVNVVLPIGGRFSMMTDWQHDDPALGRNKWQTFFTRELPAAVDKQFRTSGVNAISGVSMSAGPALDLATQVPRLYRAVASYSGCPGTTDPLGTLAATAVTARGGGNVVNMWGPPGSPAWFRHDPVVNANKLRGKAIYLSAGSGIAGPVDGGLLQNGSGLVGGNVIEAVALQCTTTMSNRLNALRIPHRFVHRPDGVHTWGLFYADLRNSWPMIARAIGA</sequence>
<dbReference type="Proteomes" id="UP000063789">
    <property type="component" value="Chromosome"/>
</dbReference>
<dbReference type="InterPro" id="IPR029058">
    <property type="entry name" value="AB_hydrolase_fold"/>
</dbReference>
<comment type="catalytic activity">
    <reaction evidence="1">
        <text>2 alpha,alpha'-trehalose 6-mycolate = alpha,alpha'-trehalose 6,6'-bismycolate + alpha,alpha-trehalose</text>
        <dbReference type="Rhea" id="RHEA:23472"/>
        <dbReference type="ChEBI" id="CHEBI:16551"/>
        <dbReference type="ChEBI" id="CHEBI:18195"/>
        <dbReference type="ChEBI" id="CHEBI:18234"/>
        <dbReference type="EC" id="2.3.1.122"/>
    </reaction>
</comment>
<evidence type="ECO:0000256" key="9">
    <source>
        <dbReference type="SAM" id="SignalP"/>
    </source>
</evidence>